<evidence type="ECO:0000256" key="1">
    <source>
        <dbReference type="SAM" id="MobiDB-lite"/>
    </source>
</evidence>
<feature type="region of interest" description="Disordered" evidence="1">
    <location>
        <begin position="33"/>
        <end position="69"/>
    </location>
</feature>
<evidence type="ECO:0000313" key="3">
    <source>
        <dbReference type="Proteomes" id="UP000015103"/>
    </source>
</evidence>
<keyword evidence="3" id="KW-1185">Reference proteome</keyword>
<feature type="compositionally biased region" description="Acidic residues" evidence="1">
    <location>
        <begin position="145"/>
        <end position="154"/>
    </location>
</feature>
<organism evidence="2 3">
    <name type="scientific">Rhodnius prolixus</name>
    <name type="common">Triatomid bug</name>
    <dbReference type="NCBI Taxonomy" id="13249"/>
    <lineage>
        <taxon>Eukaryota</taxon>
        <taxon>Metazoa</taxon>
        <taxon>Ecdysozoa</taxon>
        <taxon>Arthropoda</taxon>
        <taxon>Hexapoda</taxon>
        <taxon>Insecta</taxon>
        <taxon>Pterygota</taxon>
        <taxon>Neoptera</taxon>
        <taxon>Paraneoptera</taxon>
        <taxon>Hemiptera</taxon>
        <taxon>Heteroptera</taxon>
        <taxon>Panheteroptera</taxon>
        <taxon>Cimicomorpha</taxon>
        <taxon>Reduviidae</taxon>
        <taxon>Triatominae</taxon>
        <taxon>Rhodnius</taxon>
    </lineage>
</organism>
<sequence>MNVNVVPKKMTTDLWTVNTDDIQKLYGTIPLVEEENASTDPKQDAVVTESNSSADLSETESLNASSEADTSGLIFTKQSSFRKSIKIGPRNRKFSNSLREQIEGPDSSDCDDKQCKLEPIESKQNLVYSCEESSSLNSYKSSRNDEEEEEDEEISLSSETLSDDLKEDMKNLSLFDNFPN</sequence>
<dbReference type="EnsemblMetazoa" id="RPRC015445-RA">
    <property type="protein sequence ID" value="RPRC015445-PA"/>
    <property type="gene ID" value="RPRC015445"/>
</dbReference>
<accession>T1IGM6</accession>
<evidence type="ECO:0000313" key="2">
    <source>
        <dbReference type="EnsemblMetazoa" id="RPRC015445-PA"/>
    </source>
</evidence>
<dbReference type="HOGENOM" id="CLU_1500009_0_0_1"/>
<dbReference type="EMBL" id="ACPB03012361">
    <property type="status" value="NOT_ANNOTATED_CDS"/>
    <property type="molecule type" value="Genomic_DNA"/>
</dbReference>
<protein>
    <submittedName>
        <fullName evidence="2">Uncharacterized protein</fullName>
    </submittedName>
</protein>
<reference evidence="2" key="1">
    <citation type="submission" date="2015-05" db="UniProtKB">
        <authorList>
            <consortium name="EnsemblMetazoa"/>
        </authorList>
    </citation>
    <scope>IDENTIFICATION</scope>
</reference>
<dbReference type="VEuPathDB" id="VectorBase:RPRC015445"/>
<proteinExistence type="predicted"/>
<dbReference type="AlphaFoldDB" id="T1IGM6"/>
<feature type="compositionally biased region" description="Polar residues" evidence="1">
    <location>
        <begin position="48"/>
        <end position="69"/>
    </location>
</feature>
<feature type="region of interest" description="Disordered" evidence="1">
    <location>
        <begin position="134"/>
        <end position="162"/>
    </location>
</feature>
<feature type="region of interest" description="Disordered" evidence="1">
    <location>
        <begin position="92"/>
        <end position="114"/>
    </location>
</feature>
<name>T1IGM6_RHOPR</name>
<dbReference type="Proteomes" id="UP000015103">
    <property type="component" value="Unassembled WGS sequence"/>
</dbReference>
<dbReference type="InParanoid" id="T1IGM6"/>